<keyword evidence="2" id="KW-0812">Transmembrane</keyword>
<dbReference type="EMBL" id="HG692771">
    <property type="protein sequence ID" value="CDI84530.1"/>
    <property type="molecule type" value="Genomic_DNA"/>
</dbReference>
<feature type="transmembrane region" description="Helical" evidence="2">
    <location>
        <begin position="48"/>
        <end position="71"/>
    </location>
</feature>
<feature type="compositionally biased region" description="Low complexity" evidence="1">
    <location>
        <begin position="616"/>
        <end position="625"/>
    </location>
</feature>
<proteinExistence type="predicted"/>
<gene>
    <name evidence="3" type="ORF">EPH_0012460</name>
</gene>
<feature type="region of interest" description="Disordered" evidence="1">
    <location>
        <begin position="752"/>
        <end position="771"/>
    </location>
</feature>
<keyword evidence="2" id="KW-1133">Transmembrane helix</keyword>
<evidence type="ECO:0000313" key="3">
    <source>
        <dbReference type="EMBL" id="CDI84530.1"/>
    </source>
</evidence>
<protein>
    <submittedName>
        <fullName evidence="3">Uncharacterized protein</fullName>
    </submittedName>
</protein>
<accession>U6GWJ3</accession>
<sequence length="856" mass="88909">MQTAPAAKPGARPSSLVGWSDRAWEVSPGEPALPDTAKSPRHKPKRCLTGLSVGVAGLAAVAALAAAYLLLRCALYLASASKNTGALRYLAGAEGITNRDVEKPCGCPAEDPPDPAAAAAEEETLVEQDLLRRARRYATDLRRFIDSSEPLVRQLNSNLRAKCIAAFLCLSVVELSASLSLLTGRERAGVPEEISHIATRISSLRQSIGSKQISRPRQKHIKCLSQLLDKLTEVKPAAAALAQKQRLVTISNLLQLQDMALVQLNAGLFWLRVSLERSKTANHETTAAAPAAENAALAAESAASAVERATAATGSAAAAAGDAAAAAGDAAAAAGDAAAAAEGTAAAAKSAASAADSPIDEAAVARARVAAVIEAIEITVHKRRSQVLPDPMLSAWLREVHTQNIHYGIVSHGRLELITLRPLKTHWELLEALKDSPLGWGDEPWKYATLQKADTQQPADSSSVSKARSRRDREDELPPPESPSRSPPALGRLQSPPQARRGKSATGSVPISASPSTSGAATAERKDEHATFLAACWQTDDSFCSTSKLLPQLSLPTALGRLQGPAVSSAPEPAAASPASDRPPPATWASKVSDATPAGIFPGFSLSSDALTRPPSSSFRAAASATAADSPAGYAMFRQDSAPQLPVASAPSAASWAPILARGGLSASTASQPSAASSAPPRAGFDRTPGASRPRPDGPFSPLPRRHTPTRSPSPDRIAGDSPLQTTGEGGSAFPEAGKHVSKSSTWQSQALDSTSFFRHPNPRSPSDIANSQARVDIYGALVTGIAWGLPEEAPHTPAKGFLQSQGSDKPRPPSPATIAAGFEQLAKLFGGDIRPTAGHRNAPSTLISSSTNSRS</sequence>
<reference evidence="3" key="2">
    <citation type="submission" date="2013-10" db="EMBL/GenBank/DDBJ databases">
        <authorList>
            <person name="Aslett M."/>
        </authorList>
    </citation>
    <scope>NUCLEOTIDE SEQUENCE [LARGE SCALE GENOMIC DNA]</scope>
    <source>
        <strain evidence="3">Houghton</strain>
    </source>
</reference>
<evidence type="ECO:0000256" key="2">
    <source>
        <dbReference type="SAM" id="Phobius"/>
    </source>
</evidence>
<feature type="compositionally biased region" description="Low complexity" evidence="1">
    <location>
        <begin position="664"/>
        <end position="683"/>
    </location>
</feature>
<feature type="region of interest" description="Disordered" evidence="1">
    <location>
        <begin position="563"/>
        <end position="625"/>
    </location>
</feature>
<keyword evidence="4" id="KW-1185">Reference proteome</keyword>
<feature type="region of interest" description="Disordered" evidence="1">
    <location>
        <begin position="791"/>
        <end position="819"/>
    </location>
</feature>
<feature type="compositionally biased region" description="Low complexity" evidence="1">
    <location>
        <begin position="845"/>
        <end position="856"/>
    </location>
</feature>
<feature type="region of interest" description="Disordered" evidence="1">
    <location>
        <begin position="832"/>
        <end position="856"/>
    </location>
</feature>
<feature type="region of interest" description="Disordered" evidence="1">
    <location>
        <begin position="451"/>
        <end position="524"/>
    </location>
</feature>
<feature type="compositionally biased region" description="Low complexity" evidence="1">
    <location>
        <begin position="565"/>
        <end position="580"/>
    </location>
</feature>
<name>U6GWJ3_9EIME</name>
<evidence type="ECO:0000313" key="4">
    <source>
        <dbReference type="Proteomes" id="UP000018201"/>
    </source>
</evidence>
<feature type="region of interest" description="Disordered" evidence="1">
    <location>
        <begin position="664"/>
        <end position="747"/>
    </location>
</feature>
<dbReference type="Proteomes" id="UP000018201">
    <property type="component" value="Unassembled WGS sequence"/>
</dbReference>
<dbReference type="VEuPathDB" id="ToxoDB:EPH_0012460"/>
<dbReference type="AlphaFoldDB" id="U6GWJ3"/>
<feature type="compositionally biased region" description="Low complexity" evidence="1">
    <location>
        <begin position="512"/>
        <end position="522"/>
    </location>
</feature>
<evidence type="ECO:0000256" key="1">
    <source>
        <dbReference type="SAM" id="MobiDB-lite"/>
    </source>
</evidence>
<feature type="compositionally biased region" description="Polar residues" evidence="1">
    <location>
        <begin position="452"/>
        <end position="466"/>
    </location>
</feature>
<keyword evidence="2" id="KW-0472">Membrane</keyword>
<organism evidence="3 4">
    <name type="scientific">Eimeria praecox</name>
    <dbReference type="NCBI Taxonomy" id="51316"/>
    <lineage>
        <taxon>Eukaryota</taxon>
        <taxon>Sar</taxon>
        <taxon>Alveolata</taxon>
        <taxon>Apicomplexa</taxon>
        <taxon>Conoidasida</taxon>
        <taxon>Coccidia</taxon>
        <taxon>Eucoccidiorida</taxon>
        <taxon>Eimeriorina</taxon>
        <taxon>Eimeriidae</taxon>
        <taxon>Eimeria</taxon>
    </lineage>
</organism>
<reference evidence="3" key="1">
    <citation type="submission" date="2013-10" db="EMBL/GenBank/DDBJ databases">
        <title>Genomic analysis of the causative agents of coccidiosis in chickens.</title>
        <authorList>
            <person name="Reid A.J."/>
            <person name="Blake D."/>
            <person name="Billington K."/>
            <person name="Browne H."/>
            <person name="Dunn M."/>
            <person name="Hung S."/>
            <person name="Kawahara F."/>
            <person name="Miranda-Saavedra D."/>
            <person name="Mourier T."/>
            <person name="Nagra H."/>
            <person name="Otto T.D."/>
            <person name="Rawlings N."/>
            <person name="Sanchez A."/>
            <person name="Sanders M."/>
            <person name="Subramaniam C."/>
            <person name="Tay Y."/>
            <person name="Dear P."/>
            <person name="Doerig C."/>
            <person name="Gruber A."/>
            <person name="Parkinson J."/>
            <person name="Shirley M."/>
            <person name="Wan K.L."/>
            <person name="Berriman M."/>
            <person name="Tomley F."/>
            <person name="Pain A."/>
        </authorList>
    </citation>
    <scope>NUCLEOTIDE SEQUENCE [LARGE SCALE GENOMIC DNA]</scope>
    <source>
        <strain evidence="3">Houghton</strain>
    </source>
</reference>